<dbReference type="Pfam" id="PF13803">
    <property type="entry name" value="DUF4184"/>
    <property type="match status" value="1"/>
</dbReference>
<dbReference type="AlphaFoldDB" id="A0AAW3YR65"/>
<accession>A0AAW3YR65</accession>
<feature type="transmembrane region" description="Helical" evidence="1">
    <location>
        <begin position="53"/>
        <end position="71"/>
    </location>
</feature>
<reference evidence="2" key="1">
    <citation type="submission" date="2020-09" db="EMBL/GenBank/DDBJ databases">
        <authorList>
            <person name="Palma L."/>
            <person name="Caballero P."/>
            <person name="Berry C."/>
            <person name="Del Valle E."/>
        </authorList>
    </citation>
    <scope>NUCLEOTIDE SEQUENCE</scope>
    <source>
        <strain evidence="2">M</strain>
    </source>
</reference>
<evidence type="ECO:0000313" key="2">
    <source>
        <dbReference type="EMBL" id="MBD2800543.1"/>
    </source>
</evidence>
<dbReference type="RefSeq" id="WP_323868856.1">
    <property type="nucleotide sequence ID" value="NZ_JACXBF010000193.1"/>
</dbReference>
<feature type="transmembrane region" description="Helical" evidence="1">
    <location>
        <begin position="98"/>
        <end position="117"/>
    </location>
</feature>
<evidence type="ECO:0000256" key="1">
    <source>
        <dbReference type="SAM" id="Phobius"/>
    </source>
</evidence>
<dbReference type="EMBL" id="JACXBF010000193">
    <property type="protein sequence ID" value="MBD2800543.1"/>
    <property type="molecule type" value="Genomic_DNA"/>
</dbReference>
<gene>
    <name evidence="2" type="ORF">ID854_08755</name>
</gene>
<protein>
    <submittedName>
        <fullName evidence="2">DUF4184 family protein</fullName>
    </submittedName>
</protein>
<proteinExistence type="predicted"/>
<reference evidence="2" key="2">
    <citation type="journal article" date="2024" name="Toxins">
        <title>Genome Sequence Analysis of Native Xenorhabdus Strains Isolated from Entomopathogenic Nematodes in Argentina.</title>
        <authorList>
            <person name="Palma L."/>
            <person name="Frizzo L."/>
            <person name="Kaiser S."/>
            <person name="Berry C."/>
            <person name="Caballero P."/>
            <person name="Bode H.B."/>
            <person name="Del Valle E.E."/>
        </authorList>
    </citation>
    <scope>NUCLEOTIDE SEQUENCE</scope>
    <source>
        <strain evidence="2">M</strain>
    </source>
</reference>
<keyword evidence="1" id="KW-0812">Transmembrane</keyword>
<keyword evidence="1" id="KW-0472">Membrane</keyword>
<dbReference type="Proteomes" id="UP001193920">
    <property type="component" value="Unassembled WGS sequence"/>
</dbReference>
<feature type="transmembrane region" description="Helical" evidence="1">
    <location>
        <begin position="150"/>
        <end position="170"/>
    </location>
</feature>
<feature type="transmembrane region" description="Helical" evidence="1">
    <location>
        <begin position="219"/>
        <end position="242"/>
    </location>
</feature>
<name>A0AAW3YR65_9GAMM</name>
<dbReference type="InterPro" id="IPR025238">
    <property type="entry name" value="DUF4184"/>
</dbReference>
<keyword evidence="1" id="KW-1133">Transmembrane helix</keyword>
<sequence length="256" mass="29264">MLWTFSHPAAVFPLRYLPGGKLLNLPALIVGSVSPDLFYSAELYVIAATAHHLPGWFYTGLPLCLLIFWLARRLSSPLSVLSPISFVCHKKWDHKDKIIFIFSLIIGAITHIIWDAFTHDKRFFVELIPLLQFRVFHFIAEGQGVGIYKILQHLSSLLGALYPIMIYWRYQKTLDPAIQKINKRKLYCLIVIGGISGLLTCPVALFLTWEVSGINMGRFFFKELTLSVPVFFIILVIVSLWISHCSPRIRSVLNDY</sequence>
<organism evidence="2">
    <name type="scientific">Xenorhabdus szentirmaii</name>
    <dbReference type="NCBI Taxonomy" id="290112"/>
    <lineage>
        <taxon>Bacteria</taxon>
        <taxon>Pseudomonadati</taxon>
        <taxon>Pseudomonadota</taxon>
        <taxon>Gammaproteobacteria</taxon>
        <taxon>Enterobacterales</taxon>
        <taxon>Morganellaceae</taxon>
        <taxon>Xenorhabdus</taxon>
    </lineage>
</organism>
<feature type="transmembrane region" description="Helical" evidence="1">
    <location>
        <begin position="186"/>
        <end position="207"/>
    </location>
</feature>
<comment type="caution">
    <text evidence="2">The sequence shown here is derived from an EMBL/GenBank/DDBJ whole genome shotgun (WGS) entry which is preliminary data.</text>
</comment>